<comment type="similarity">
    <text evidence="10">Belongs to the insect chemoreceptor superfamily. Heteromeric odorant receptor channel (TC 1.A.69) family.</text>
</comment>
<dbReference type="GO" id="GO:0004984">
    <property type="term" value="F:olfactory receptor activity"/>
    <property type="evidence" value="ECO:0007669"/>
    <property type="project" value="InterPro"/>
</dbReference>
<dbReference type="Proteomes" id="UP000053097">
    <property type="component" value="Unassembled WGS sequence"/>
</dbReference>
<keyword evidence="5 10" id="KW-0552">Olfaction</keyword>
<feature type="transmembrane region" description="Helical" evidence="10">
    <location>
        <begin position="72"/>
        <end position="90"/>
    </location>
</feature>
<dbReference type="PANTHER" id="PTHR21137:SF35">
    <property type="entry name" value="ODORANT RECEPTOR 19A-RELATED"/>
    <property type="match status" value="1"/>
</dbReference>
<proteinExistence type="inferred from homology"/>
<keyword evidence="4 10" id="KW-0812">Transmembrane</keyword>
<evidence type="ECO:0000256" key="6">
    <source>
        <dbReference type="ARBA" id="ARBA00022989"/>
    </source>
</evidence>
<keyword evidence="3 10" id="KW-0716">Sensory transduction</keyword>
<feature type="transmembrane region" description="Helical" evidence="10">
    <location>
        <begin position="338"/>
        <end position="355"/>
    </location>
</feature>
<keyword evidence="7 10" id="KW-0472">Membrane</keyword>
<feature type="transmembrane region" description="Helical" evidence="10">
    <location>
        <begin position="173"/>
        <end position="196"/>
    </location>
</feature>
<accession>A0A026W1S7</accession>
<dbReference type="PANTHER" id="PTHR21137">
    <property type="entry name" value="ODORANT RECEPTOR"/>
    <property type="match status" value="1"/>
</dbReference>
<feature type="transmembrane region" description="Helical" evidence="10">
    <location>
        <begin position="12"/>
        <end position="29"/>
    </location>
</feature>
<gene>
    <name evidence="11" type="ORF">X777_12817</name>
</gene>
<dbReference type="GO" id="GO:0005549">
    <property type="term" value="F:odorant binding"/>
    <property type="evidence" value="ECO:0007669"/>
    <property type="project" value="InterPro"/>
</dbReference>
<dbReference type="InterPro" id="IPR004117">
    <property type="entry name" value="7tm6_olfct_rcpt"/>
</dbReference>
<dbReference type="GO" id="GO:0005886">
    <property type="term" value="C:plasma membrane"/>
    <property type="evidence" value="ECO:0007669"/>
    <property type="project" value="UniProtKB-SubCell"/>
</dbReference>
<evidence type="ECO:0000256" key="5">
    <source>
        <dbReference type="ARBA" id="ARBA00022725"/>
    </source>
</evidence>
<feature type="transmembrane region" description="Helical" evidence="10">
    <location>
        <begin position="272"/>
        <end position="293"/>
    </location>
</feature>
<reference evidence="11 12" key="1">
    <citation type="journal article" date="2014" name="Curr. Biol.">
        <title>The genome of the clonal raider ant Cerapachys biroi.</title>
        <authorList>
            <person name="Oxley P.R."/>
            <person name="Ji L."/>
            <person name="Fetter-Pruneda I."/>
            <person name="McKenzie S.K."/>
            <person name="Li C."/>
            <person name="Hu H."/>
            <person name="Zhang G."/>
            <person name="Kronauer D.J."/>
        </authorList>
    </citation>
    <scope>NUCLEOTIDE SEQUENCE [LARGE SCALE GENOMIC DNA]</scope>
</reference>
<evidence type="ECO:0000256" key="1">
    <source>
        <dbReference type="ARBA" id="ARBA00004651"/>
    </source>
</evidence>
<keyword evidence="2" id="KW-1003">Cell membrane</keyword>
<protein>
    <recommendedName>
        <fullName evidence="10">Odorant receptor</fullName>
    </recommendedName>
</protein>
<keyword evidence="12" id="KW-1185">Reference proteome</keyword>
<organism evidence="11 12">
    <name type="scientific">Ooceraea biroi</name>
    <name type="common">Clonal raider ant</name>
    <name type="synonym">Cerapachys biroi</name>
    <dbReference type="NCBI Taxonomy" id="2015173"/>
    <lineage>
        <taxon>Eukaryota</taxon>
        <taxon>Metazoa</taxon>
        <taxon>Ecdysozoa</taxon>
        <taxon>Arthropoda</taxon>
        <taxon>Hexapoda</taxon>
        <taxon>Insecta</taxon>
        <taxon>Pterygota</taxon>
        <taxon>Neoptera</taxon>
        <taxon>Endopterygota</taxon>
        <taxon>Hymenoptera</taxon>
        <taxon>Apocrita</taxon>
        <taxon>Aculeata</taxon>
        <taxon>Formicoidea</taxon>
        <taxon>Formicidae</taxon>
        <taxon>Dorylinae</taxon>
        <taxon>Ooceraea</taxon>
    </lineage>
</organism>
<keyword evidence="6 10" id="KW-1133">Transmembrane helix</keyword>
<dbReference type="GO" id="GO:0007165">
    <property type="term" value="P:signal transduction"/>
    <property type="evidence" value="ECO:0007669"/>
    <property type="project" value="UniProtKB-KW"/>
</dbReference>
<evidence type="ECO:0000256" key="10">
    <source>
        <dbReference type="RuleBase" id="RU351113"/>
    </source>
</evidence>
<evidence type="ECO:0000313" key="12">
    <source>
        <dbReference type="Proteomes" id="UP000053097"/>
    </source>
</evidence>
<feature type="transmembrane region" description="Helical" evidence="10">
    <location>
        <begin position="305"/>
        <end position="326"/>
    </location>
</feature>
<sequence length="404" mass="46384">MLDDHWNDDVAYVFSMHRTLMQVLGIWPLQKKTVFQMMQCSLTNLLQWASFIFLFMEFSGNYRGAGASIETILFFTCLMSTAFKCFCVVLNREKLARNINAAIGDWFLAKNDEETYKIMKKHAFTSKLCTSVIVYLTYICTASYISVVILMNVKQMFLQDVNVSNGSDSNTSNWIFLIPSGMLSSKLTTLQYTILYILQNLQIIVVCVTQCITDSLYISIVLHLTGQLKILKMKFKAFASKPDTEINYRKQLISLINRHCKLTELNQNIEDTFHLVILLQLTIATLLLALIGLRTIFCLKNNDYVELTKTIITLNYVFMEALVYSYGGDFVQRGSEDIFHAIFTASWYTLPATLMKDIHFVMMRSSYPFHLTGGKFFNVNRETMVYVLKTAASYVSVLRIALKD</sequence>
<evidence type="ECO:0000256" key="2">
    <source>
        <dbReference type="ARBA" id="ARBA00022475"/>
    </source>
</evidence>
<evidence type="ECO:0000256" key="4">
    <source>
        <dbReference type="ARBA" id="ARBA00022692"/>
    </source>
</evidence>
<keyword evidence="8 10" id="KW-0675">Receptor</keyword>
<feature type="transmembrane region" description="Helical" evidence="10">
    <location>
        <begin position="203"/>
        <end position="224"/>
    </location>
</feature>
<dbReference type="OrthoDB" id="8185860at2759"/>
<evidence type="ECO:0000256" key="8">
    <source>
        <dbReference type="ARBA" id="ARBA00023170"/>
    </source>
</evidence>
<evidence type="ECO:0000256" key="7">
    <source>
        <dbReference type="ARBA" id="ARBA00023136"/>
    </source>
</evidence>
<comment type="subcellular location">
    <subcellularLocation>
        <location evidence="1 10">Cell membrane</location>
        <topology evidence="1 10">Multi-pass membrane protein</topology>
    </subcellularLocation>
</comment>
<name>A0A026W1S7_OOCBI</name>
<feature type="transmembrane region" description="Helical" evidence="10">
    <location>
        <begin position="41"/>
        <end position="60"/>
    </location>
</feature>
<evidence type="ECO:0000256" key="9">
    <source>
        <dbReference type="ARBA" id="ARBA00023224"/>
    </source>
</evidence>
<dbReference type="EMBL" id="KK107555">
    <property type="protein sequence ID" value="EZA49009.1"/>
    <property type="molecule type" value="Genomic_DNA"/>
</dbReference>
<evidence type="ECO:0000256" key="3">
    <source>
        <dbReference type="ARBA" id="ARBA00022606"/>
    </source>
</evidence>
<dbReference type="AlphaFoldDB" id="A0A026W1S7"/>
<dbReference type="OMA" id="TYKIMKK"/>
<evidence type="ECO:0000313" key="11">
    <source>
        <dbReference type="EMBL" id="EZA49009.1"/>
    </source>
</evidence>
<dbReference type="Pfam" id="PF02949">
    <property type="entry name" value="7tm_6"/>
    <property type="match status" value="1"/>
</dbReference>
<comment type="caution">
    <text evidence="10">Lacks conserved residue(s) required for the propagation of feature annotation.</text>
</comment>
<keyword evidence="9 10" id="KW-0807">Transducer</keyword>
<feature type="transmembrane region" description="Helical" evidence="10">
    <location>
        <begin position="128"/>
        <end position="153"/>
    </location>
</feature>